<dbReference type="CDD" id="cd00121">
    <property type="entry name" value="MATH"/>
    <property type="match status" value="1"/>
</dbReference>
<dbReference type="GO" id="GO:0016567">
    <property type="term" value="P:protein ubiquitination"/>
    <property type="evidence" value="ECO:0007669"/>
    <property type="project" value="InterPro"/>
</dbReference>
<protein>
    <recommendedName>
        <fullName evidence="1">MATH domain-containing protein</fullName>
    </recommendedName>
</protein>
<dbReference type="InterPro" id="IPR008974">
    <property type="entry name" value="TRAF-like"/>
</dbReference>
<reference evidence="2" key="1">
    <citation type="submission" date="2023-07" db="EMBL/GenBank/DDBJ databases">
        <title>A chromosome-level genome assembly of Lolium multiflorum.</title>
        <authorList>
            <person name="Chen Y."/>
            <person name="Copetti D."/>
            <person name="Kolliker R."/>
            <person name="Studer B."/>
        </authorList>
    </citation>
    <scope>NUCLEOTIDE SEQUENCE</scope>
    <source>
        <strain evidence="2">02402/16</strain>
        <tissue evidence="2">Leaf</tissue>
    </source>
</reference>
<accession>A0AAD8TPP0</accession>
<feature type="domain" description="MATH" evidence="1">
    <location>
        <begin position="25"/>
        <end position="79"/>
    </location>
</feature>
<dbReference type="Proteomes" id="UP001231189">
    <property type="component" value="Unassembled WGS sequence"/>
</dbReference>
<dbReference type="InterPro" id="IPR002083">
    <property type="entry name" value="MATH/TRAF_dom"/>
</dbReference>
<proteinExistence type="predicted"/>
<evidence type="ECO:0000259" key="1">
    <source>
        <dbReference type="PROSITE" id="PS50144"/>
    </source>
</evidence>
<dbReference type="Pfam" id="PF22486">
    <property type="entry name" value="MATH_2"/>
    <property type="match status" value="1"/>
</dbReference>
<dbReference type="SUPFAM" id="SSF49599">
    <property type="entry name" value="TRAF domain-like"/>
    <property type="match status" value="1"/>
</dbReference>
<evidence type="ECO:0000313" key="3">
    <source>
        <dbReference type="Proteomes" id="UP001231189"/>
    </source>
</evidence>
<dbReference type="Gene3D" id="2.60.210.10">
    <property type="entry name" value="Apoptosis, Tumor Necrosis Factor Receptor Associated Protein 2, Chain A"/>
    <property type="match status" value="1"/>
</dbReference>
<keyword evidence="3" id="KW-1185">Reference proteome</keyword>
<dbReference type="PROSITE" id="PS50144">
    <property type="entry name" value="MATH"/>
    <property type="match status" value="1"/>
</dbReference>
<dbReference type="PANTHER" id="PTHR26379">
    <property type="entry name" value="BTB/POZ AND MATH DOMAIN-CONTAINING PROTEIN 1"/>
    <property type="match status" value="1"/>
</dbReference>
<sequence length="280" mass="30850">MGNMSTKQPAARVETSSVCTTEADTGTHNFVVMNYSLLDGVGIGEFISSSTFSVGGHEWCIKFYPDGNGRHPSYADAFLAPCRAVAEEGMRLMGRGPNYPTWSLGVCGTPHAPTSKKCPAGIKESIKIVLEVQNETLSEKYLGMLSGVGKSKNGAFKYLKDKVWKKVLGWLEMLLSVLRAIIEGRDTLKLGLIRRIGDGTTTAAWRDNWLPQDERLTPVAPIKADAPEMVSAYIDPTSATWNMERLEEFFLPMDVEGYGVSEENQMRLSGEQTSGFEHNR</sequence>
<comment type="caution">
    <text evidence="2">The sequence shown here is derived from an EMBL/GenBank/DDBJ whole genome shotgun (WGS) entry which is preliminary data.</text>
</comment>
<dbReference type="EMBL" id="JAUUTY010000002">
    <property type="protein sequence ID" value="KAK1685542.1"/>
    <property type="molecule type" value="Genomic_DNA"/>
</dbReference>
<dbReference type="AlphaFoldDB" id="A0AAD8TPP0"/>
<name>A0AAD8TPP0_LOLMU</name>
<gene>
    <name evidence="2" type="ORF">QYE76_046390</name>
</gene>
<organism evidence="2 3">
    <name type="scientific">Lolium multiflorum</name>
    <name type="common">Italian ryegrass</name>
    <name type="synonym">Lolium perenne subsp. multiflorum</name>
    <dbReference type="NCBI Taxonomy" id="4521"/>
    <lineage>
        <taxon>Eukaryota</taxon>
        <taxon>Viridiplantae</taxon>
        <taxon>Streptophyta</taxon>
        <taxon>Embryophyta</taxon>
        <taxon>Tracheophyta</taxon>
        <taxon>Spermatophyta</taxon>
        <taxon>Magnoliopsida</taxon>
        <taxon>Liliopsida</taxon>
        <taxon>Poales</taxon>
        <taxon>Poaceae</taxon>
        <taxon>BOP clade</taxon>
        <taxon>Pooideae</taxon>
        <taxon>Poodae</taxon>
        <taxon>Poeae</taxon>
        <taxon>Poeae Chloroplast Group 2 (Poeae type)</taxon>
        <taxon>Loliodinae</taxon>
        <taxon>Loliinae</taxon>
        <taxon>Lolium</taxon>
    </lineage>
</organism>
<dbReference type="PANTHER" id="PTHR26379:SF388">
    <property type="entry name" value="OS04G0625700 PROTEIN"/>
    <property type="match status" value="1"/>
</dbReference>
<evidence type="ECO:0000313" key="2">
    <source>
        <dbReference type="EMBL" id="KAK1685542.1"/>
    </source>
</evidence>
<dbReference type="InterPro" id="IPR045005">
    <property type="entry name" value="BPM1-6"/>
</dbReference>